<evidence type="ECO:0000256" key="4">
    <source>
        <dbReference type="ARBA" id="ARBA00022679"/>
    </source>
</evidence>
<dbReference type="InterPro" id="IPR002052">
    <property type="entry name" value="DNA_methylase_N6_adenine_CS"/>
</dbReference>
<evidence type="ECO:0000256" key="2">
    <source>
        <dbReference type="ARBA" id="ARBA00011900"/>
    </source>
</evidence>
<dbReference type="InterPro" id="IPR012263">
    <property type="entry name" value="M_m6A_EcoRV"/>
</dbReference>
<evidence type="ECO:0000256" key="5">
    <source>
        <dbReference type="ARBA" id="ARBA00022691"/>
    </source>
</evidence>
<sequence>MPLRIKTKQASLFGEGENLEERKKLFLTSLRSPSDKSKYKRYVGLPLRYAGGKSLAVGLILERLPNKVKKVVSPFFGGGSVEIAIANELGVPVLGYDVFDILTNYWEVQLSNPEALYNRLKKFEPTPEEYKRVKEVLKKHWKGEKKLNKIDLAAHYYFNHNTSYGPHFLGWPSSVYLQKERYQKMIEKVRNFHAPKLRVECASFEEIMEKHRNDFLYLDPPYYLDGDSKTFVGMYPHRNFPIHHKGFRHDLLHKLLLKHKGGFILSYNDCTDIRKKFYKGFDMISPSWQYTFSQGDTRIGENRRKNNNGNYIKKSHELLIWKMPVLQEKNVL</sequence>
<dbReference type="Pfam" id="PF02086">
    <property type="entry name" value="MethyltransfD12"/>
    <property type="match status" value="1"/>
</dbReference>
<keyword evidence="7" id="KW-0540">Nuclease</keyword>
<name>A0A1F6UUW9_9BACT</name>
<accession>A0A1F6UUW9</accession>
<dbReference type="GO" id="GO:1904047">
    <property type="term" value="F:S-adenosyl-L-methionine binding"/>
    <property type="evidence" value="ECO:0007669"/>
    <property type="project" value="TreeGrafter"/>
</dbReference>
<dbReference type="GO" id="GO:0004519">
    <property type="term" value="F:endonuclease activity"/>
    <property type="evidence" value="ECO:0007669"/>
    <property type="project" value="UniProtKB-KW"/>
</dbReference>
<dbReference type="GO" id="GO:0043565">
    <property type="term" value="F:sequence-specific DNA binding"/>
    <property type="evidence" value="ECO:0007669"/>
    <property type="project" value="TreeGrafter"/>
</dbReference>
<dbReference type="STRING" id="1801732.A2814_01735"/>
<keyword evidence="7" id="KW-0255">Endonuclease</keyword>
<dbReference type="InterPro" id="IPR029063">
    <property type="entry name" value="SAM-dependent_MTases_sf"/>
</dbReference>
<dbReference type="EMBL" id="MFTI01000005">
    <property type="protein sequence ID" value="OGI61126.1"/>
    <property type="molecule type" value="Genomic_DNA"/>
</dbReference>
<dbReference type="GO" id="GO:0032259">
    <property type="term" value="P:methylation"/>
    <property type="evidence" value="ECO:0007669"/>
    <property type="project" value="UniProtKB-KW"/>
</dbReference>
<evidence type="ECO:0000256" key="1">
    <source>
        <dbReference type="ARBA" id="ARBA00006594"/>
    </source>
</evidence>
<dbReference type="Gene3D" id="1.10.1020.10">
    <property type="entry name" value="Adenine-specific Methyltransferase, Domain 2"/>
    <property type="match status" value="1"/>
</dbReference>
<comment type="catalytic activity">
    <reaction evidence="6">
        <text>a 2'-deoxyadenosine in DNA + S-adenosyl-L-methionine = an N(6)-methyl-2'-deoxyadenosine in DNA + S-adenosyl-L-homocysteine + H(+)</text>
        <dbReference type="Rhea" id="RHEA:15197"/>
        <dbReference type="Rhea" id="RHEA-COMP:12418"/>
        <dbReference type="Rhea" id="RHEA-COMP:12419"/>
        <dbReference type="ChEBI" id="CHEBI:15378"/>
        <dbReference type="ChEBI" id="CHEBI:57856"/>
        <dbReference type="ChEBI" id="CHEBI:59789"/>
        <dbReference type="ChEBI" id="CHEBI:90615"/>
        <dbReference type="ChEBI" id="CHEBI:90616"/>
        <dbReference type="EC" id="2.1.1.72"/>
    </reaction>
</comment>
<dbReference type="GO" id="GO:0009307">
    <property type="term" value="P:DNA restriction-modification system"/>
    <property type="evidence" value="ECO:0007669"/>
    <property type="project" value="InterPro"/>
</dbReference>
<keyword evidence="3" id="KW-0489">Methyltransferase</keyword>
<proteinExistence type="inferred from homology"/>
<dbReference type="GO" id="GO:0009007">
    <property type="term" value="F:site-specific DNA-methyltransferase (adenine-specific) activity"/>
    <property type="evidence" value="ECO:0007669"/>
    <property type="project" value="UniProtKB-EC"/>
</dbReference>
<dbReference type="GO" id="GO:0006298">
    <property type="term" value="P:mismatch repair"/>
    <property type="evidence" value="ECO:0007669"/>
    <property type="project" value="TreeGrafter"/>
</dbReference>
<evidence type="ECO:0000313" key="8">
    <source>
        <dbReference type="Proteomes" id="UP000177869"/>
    </source>
</evidence>
<organism evidence="7 8">
    <name type="scientific">Candidatus Nomurabacteria bacterium RIFCSPHIGHO2_01_FULL_38_19</name>
    <dbReference type="NCBI Taxonomy" id="1801732"/>
    <lineage>
        <taxon>Bacteria</taxon>
        <taxon>Candidatus Nomuraibacteriota</taxon>
    </lineage>
</organism>
<dbReference type="SUPFAM" id="SSF53335">
    <property type="entry name" value="S-adenosyl-L-methionine-dependent methyltransferases"/>
    <property type="match status" value="1"/>
</dbReference>
<evidence type="ECO:0000256" key="6">
    <source>
        <dbReference type="ARBA" id="ARBA00047942"/>
    </source>
</evidence>
<gene>
    <name evidence="7" type="ORF">A2814_01735</name>
</gene>
<protein>
    <recommendedName>
        <fullName evidence="2">site-specific DNA-methyltransferase (adenine-specific)</fullName>
        <ecNumber evidence="2">2.1.1.72</ecNumber>
    </recommendedName>
</protein>
<dbReference type="PROSITE" id="PS00092">
    <property type="entry name" value="N6_MTASE"/>
    <property type="match status" value="1"/>
</dbReference>
<reference evidence="7 8" key="1">
    <citation type="journal article" date="2016" name="Nat. Commun.">
        <title>Thousands of microbial genomes shed light on interconnected biogeochemical processes in an aquifer system.</title>
        <authorList>
            <person name="Anantharaman K."/>
            <person name="Brown C.T."/>
            <person name="Hug L.A."/>
            <person name="Sharon I."/>
            <person name="Castelle C.J."/>
            <person name="Probst A.J."/>
            <person name="Thomas B.C."/>
            <person name="Singh A."/>
            <person name="Wilkins M.J."/>
            <person name="Karaoz U."/>
            <person name="Brodie E.L."/>
            <person name="Williams K.H."/>
            <person name="Hubbard S.S."/>
            <person name="Banfield J.F."/>
        </authorList>
    </citation>
    <scope>NUCLEOTIDE SEQUENCE [LARGE SCALE GENOMIC DNA]</scope>
</reference>
<dbReference type="PANTHER" id="PTHR30481">
    <property type="entry name" value="DNA ADENINE METHYLASE"/>
    <property type="match status" value="1"/>
</dbReference>
<comment type="caution">
    <text evidence="7">The sequence shown here is derived from an EMBL/GenBank/DDBJ whole genome shotgun (WGS) entry which is preliminary data.</text>
</comment>
<keyword evidence="7" id="KW-0378">Hydrolase</keyword>
<dbReference type="Gene3D" id="3.40.50.150">
    <property type="entry name" value="Vaccinia Virus protein VP39"/>
    <property type="match status" value="1"/>
</dbReference>
<keyword evidence="4" id="KW-0808">Transferase</keyword>
<dbReference type="PIRSF" id="PIRSF000398">
    <property type="entry name" value="M_m6A_EcoRV"/>
    <property type="match status" value="1"/>
</dbReference>
<keyword evidence="5" id="KW-0949">S-adenosyl-L-methionine</keyword>
<dbReference type="Proteomes" id="UP000177869">
    <property type="component" value="Unassembled WGS sequence"/>
</dbReference>
<dbReference type="AlphaFoldDB" id="A0A1F6UUW9"/>
<evidence type="ECO:0000313" key="7">
    <source>
        <dbReference type="EMBL" id="OGI61126.1"/>
    </source>
</evidence>
<dbReference type="EC" id="2.1.1.72" evidence="2"/>
<dbReference type="InterPro" id="IPR012327">
    <property type="entry name" value="MeTrfase_D12"/>
</dbReference>
<dbReference type="InterPro" id="IPR023095">
    <property type="entry name" value="Ade_MeTrfase_dom_2"/>
</dbReference>
<comment type="similarity">
    <text evidence="1">Belongs to the N(4)/N(6)-methyltransferase family.</text>
</comment>
<dbReference type="PRINTS" id="PR00505">
    <property type="entry name" value="D12N6MTFRASE"/>
</dbReference>
<evidence type="ECO:0000256" key="3">
    <source>
        <dbReference type="ARBA" id="ARBA00022603"/>
    </source>
</evidence>